<keyword evidence="1" id="KW-0472">Membrane</keyword>
<organism evidence="2 3">
    <name type="scientific">Terfezia boudieri ATCC MYA-4762</name>
    <dbReference type="NCBI Taxonomy" id="1051890"/>
    <lineage>
        <taxon>Eukaryota</taxon>
        <taxon>Fungi</taxon>
        <taxon>Dikarya</taxon>
        <taxon>Ascomycota</taxon>
        <taxon>Pezizomycotina</taxon>
        <taxon>Pezizomycetes</taxon>
        <taxon>Pezizales</taxon>
        <taxon>Pezizaceae</taxon>
        <taxon>Terfezia</taxon>
    </lineage>
</organism>
<name>A0A3N4LW57_9PEZI</name>
<dbReference type="EMBL" id="ML121536">
    <property type="protein sequence ID" value="RPB25928.1"/>
    <property type="molecule type" value="Genomic_DNA"/>
</dbReference>
<keyword evidence="1" id="KW-1133">Transmembrane helix</keyword>
<accession>A0A3N4LW57</accession>
<evidence type="ECO:0000256" key="1">
    <source>
        <dbReference type="SAM" id="Phobius"/>
    </source>
</evidence>
<dbReference type="Proteomes" id="UP000267821">
    <property type="component" value="Unassembled WGS sequence"/>
</dbReference>
<dbReference type="AlphaFoldDB" id="A0A3N4LW57"/>
<protein>
    <submittedName>
        <fullName evidence="2">Uncharacterized protein</fullName>
    </submittedName>
</protein>
<keyword evidence="3" id="KW-1185">Reference proteome</keyword>
<evidence type="ECO:0000313" key="3">
    <source>
        <dbReference type="Proteomes" id="UP000267821"/>
    </source>
</evidence>
<evidence type="ECO:0000313" key="2">
    <source>
        <dbReference type="EMBL" id="RPB25928.1"/>
    </source>
</evidence>
<keyword evidence="1" id="KW-0812">Transmembrane</keyword>
<dbReference type="InParanoid" id="A0A3N4LW57"/>
<reference evidence="2 3" key="1">
    <citation type="journal article" date="2018" name="Nat. Ecol. Evol.">
        <title>Pezizomycetes genomes reveal the molecular basis of ectomycorrhizal truffle lifestyle.</title>
        <authorList>
            <person name="Murat C."/>
            <person name="Payen T."/>
            <person name="Noel B."/>
            <person name="Kuo A."/>
            <person name="Morin E."/>
            <person name="Chen J."/>
            <person name="Kohler A."/>
            <person name="Krizsan K."/>
            <person name="Balestrini R."/>
            <person name="Da Silva C."/>
            <person name="Montanini B."/>
            <person name="Hainaut M."/>
            <person name="Levati E."/>
            <person name="Barry K.W."/>
            <person name="Belfiori B."/>
            <person name="Cichocki N."/>
            <person name="Clum A."/>
            <person name="Dockter R.B."/>
            <person name="Fauchery L."/>
            <person name="Guy J."/>
            <person name="Iotti M."/>
            <person name="Le Tacon F."/>
            <person name="Lindquist E.A."/>
            <person name="Lipzen A."/>
            <person name="Malagnac F."/>
            <person name="Mello A."/>
            <person name="Molinier V."/>
            <person name="Miyauchi S."/>
            <person name="Poulain J."/>
            <person name="Riccioni C."/>
            <person name="Rubini A."/>
            <person name="Sitrit Y."/>
            <person name="Splivallo R."/>
            <person name="Traeger S."/>
            <person name="Wang M."/>
            <person name="Zifcakova L."/>
            <person name="Wipf D."/>
            <person name="Zambonelli A."/>
            <person name="Paolocci F."/>
            <person name="Nowrousian M."/>
            <person name="Ottonello S."/>
            <person name="Baldrian P."/>
            <person name="Spatafora J.W."/>
            <person name="Henrissat B."/>
            <person name="Nagy L.G."/>
            <person name="Aury J.M."/>
            <person name="Wincker P."/>
            <person name="Grigoriev I.V."/>
            <person name="Bonfante P."/>
            <person name="Martin F.M."/>
        </authorList>
    </citation>
    <scope>NUCLEOTIDE SEQUENCE [LARGE SCALE GENOMIC DNA]</scope>
    <source>
        <strain evidence="2 3">ATCC MYA-4762</strain>
    </source>
</reference>
<sequence>MGYLFNIPSSRSAPSYTSPIIELYVPFPLLPYYGLTAMVSELLLALVALITLFLCVGNMAAGPACRMMCATVSVSRARESLPYEVLLLRYIWESQRSI</sequence>
<gene>
    <name evidence="2" type="ORF">L211DRAFT_65776</name>
</gene>
<proteinExistence type="predicted"/>
<feature type="transmembrane region" description="Helical" evidence="1">
    <location>
        <begin position="32"/>
        <end position="57"/>
    </location>
</feature>